<feature type="compositionally biased region" description="Basic and acidic residues" evidence="1">
    <location>
        <begin position="20"/>
        <end position="29"/>
    </location>
</feature>
<organism evidence="2 3">
    <name type="scientific">Eufriesea mexicana</name>
    <dbReference type="NCBI Taxonomy" id="516756"/>
    <lineage>
        <taxon>Eukaryota</taxon>
        <taxon>Metazoa</taxon>
        <taxon>Ecdysozoa</taxon>
        <taxon>Arthropoda</taxon>
        <taxon>Hexapoda</taxon>
        <taxon>Insecta</taxon>
        <taxon>Pterygota</taxon>
        <taxon>Neoptera</taxon>
        <taxon>Endopterygota</taxon>
        <taxon>Hymenoptera</taxon>
        <taxon>Apocrita</taxon>
        <taxon>Aculeata</taxon>
        <taxon>Apoidea</taxon>
        <taxon>Anthophila</taxon>
        <taxon>Apidae</taxon>
        <taxon>Eufriesea</taxon>
    </lineage>
</organism>
<evidence type="ECO:0000313" key="3">
    <source>
        <dbReference type="Proteomes" id="UP000250275"/>
    </source>
</evidence>
<proteinExistence type="predicted"/>
<accession>A0A310SLZ7</accession>
<name>A0A310SLZ7_9HYME</name>
<dbReference type="Proteomes" id="UP000250275">
    <property type="component" value="Unassembled WGS sequence"/>
</dbReference>
<evidence type="ECO:0000256" key="1">
    <source>
        <dbReference type="SAM" id="MobiDB-lite"/>
    </source>
</evidence>
<protein>
    <submittedName>
        <fullName evidence="2">Uncharacterized protein</fullName>
    </submittedName>
</protein>
<reference evidence="2 3" key="1">
    <citation type="submission" date="2015-07" db="EMBL/GenBank/DDBJ databases">
        <title>The genome of Eufriesea mexicana.</title>
        <authorList>
            <person name="Pan H."/>
            <person name="Kapheim K."/>
        </authorList>
    </citation>
    <scope>NUCLEOTIDE SEQUENCE [LARGE SCALE GENOMIC DNA]</scope>
    <source>
        <strain evidence="2">0111107269</strain>
        <tissue evidence="2">Whole body</tissue>
    </source>
</reference>
<keyword evidence="3" id="KW-1185">Reference proteome</keyword>
<evidence type="ECO:0000313" key="2">
    <source>
        <dbReference type="EMBL" id="OAD54599.1"/>
    </source>
</evidence>
<dbReference type="EMBL" id="KQ764145">
    <property type="protein sequence ID" value="OAD54599.1"/>
    <property type="molecule type" value="Genomic_DNA"/>
</dbReference>
<gene>
    <name evidence="2" type="ORF">WN48_06544</name>
</gene>
<feature type="region of interest" description="Disordered" evidence="1">
    <location>
        <begin position="1"/>
        <end position="29"/>
    </location>
</feature>
<feature type="compositionally biased region" description="Basic residues" evidence="1">
    <location>
        <begin position="7"/>
        <end position="19"/>
    </location>
</feature>
<dbReference type="AlphaFoldDB" id="A0A310SLZ7"/>
<sequence length="61" mass="7124">MQVGASRLHRYSRYSRGSRRRESFNGKKRWKEVVRHSDTSSLGVDDPVFDYGGDALYVQCR</sequence>